<evidence type="ECO:0000256" key="1">
    <source>
        <dbReference type="SAM" id="SignalP"/>
    </source>
</evidence>
<accession>A0A7T0C275</accession>
<dbReference type="Proteomes" id="UP000594464">
    <property type="component" value="Chromosome"/>
</dbReference>
<name>A0A7T0C275_9BACT</name>
<evidence type="ECO:0000313" key="3">
    <source>
        <dbReference type="Proteomes" id="UP000594464"/>
    </source>
</evidence>
<dbReference type="EMBL" id="CP048620">
    <property type="protein sequence ID" value="QPJ65141.1"/>
    <property type="molecule type" value="Genomic_DNA"/>
</dbReference>
<feature type="signal peptide" evidence="1">
    <location>
        <begin position="1"/>
        <end position="29"/>
    </location>
</feature>
<feature type="chain" id="PRO_5032681371" description="Porin" evidence="1">
    <location>
        <begin position="30"/>
        <end position="390"/>
    </location>
</feature>
<dbReference type="AlphaFoldDB" id="A0A7T0C275"/>
<dbReference type="InterPro" id="IPR032638">
    <property type="entry name" value="Porin_5"/>
</dbReference>
<gene>
    <name evidence="2" type="ORF">G3M78_06960</name>
</gene>
<sequence length="390" mass="42512">MEKTKNKLLKPLACLTLAAACLIPATSSALTSEELRVMAMEERIGANSEKLSILDRFSFNGDFRMRMENINADLQNANTTGDRTRLRIRFRIGGDFHLAENLDVGFRLAGGGINNPTSTNITLDNTAGTKDFDLDRAFAKWTPGQFELIAGKFGVPYLKSEMIFDSDLSLEGFSEKYTHKAGDTTMSMALGQYVVEETGDSLDSDVFMIAYQGQLEHKVSAGKLVLALSYYDFANLQGSAVTNNAGAGRRNTIAGGVYSFDFNIFEVAAQFKTDVMGKPTTFIYGNATNTADGVNNDQAWEAGVKIGKARDFGDWEAKALYRVTEADAVFSAWNDSDFHGGGVNSEGVELGVKVGLYKGVVLSVSQFFTDEESGAAEKHELTHVDLVLKF</sequence>
<reference evidence="3" key="1">
    <citation type="submission" date="2020-02" db="EMBL/GenBank/DDBJ databases">
        <title>Genomic and physiological characterization of two novel Nitrospinaceae genera.</title>
        <authorList>
            <person name="Mueller A.J."/>
            <person name="Jung M.-Y."/>
            <person name="Strachan C.R."/>
            <person name="Herbold C.W."/>
            <person name="Kirkegaard R.H."/>
            <person name="Daims H."/>
        </authorList>
    </citation>
    <scope>NUCLEOTIDE SEQUENCE [LARGE SCALE GENOMIC DNA]</scope>
</reference>
<dbReference type="PROSITE" id="PS51257">
    <property type="entry name" value="PROKAR_LIPOPROTEIN"/>
    <property type="match status" value="1"/>
</dbReference>
<dbReference type="KEGG" id="nva:G3M78_06960"/>
<proteinExistence type="predicted"/>
<evidence type="ECO:0000313" key="2">
    <source>
        <dbReference type="EMBL" id="QPJ65141.1"/>
    </source>
</evidence>
<dbReference type="Pfam" id="PF16930">
    <property type="entry name" value="Porin_5"/>
    <property type="match status" value="2"/>
</dbReference>
<protein>
    <recommendedName>
        <fullName evidence="4">Porin</fullName>
    </recommendedName>
</protein>
<keyword evidence="1" id="KW-0732">Signal</keyword>
<evidence type="ECO:0008006" key="4">
    <source>
        <dbReference type="Google" id="ProtNLM"/>
    </source>
</evidence>
<organism evidence="2 3">
    <name type="scientific">Candidatus Nitrohelix vancouverensis</name>
    <dbReference type="NCBI Taxonomy" id="2705534"/>
    <lineage>
        <taxon>Bacteria</taxon>
        <taxon>Pseudomonadati</taxon>
        <taxon>Nitrospinota/Tectimicrobiota group</taxon>
        <taxon>Nitrospinota</taxon>
        <taxon>Nitrospinia</taxon>
        <taxon>Nitrospinales</taxon>
        <taxon>Nitrospinaceae</taxon>
        <taxon>Candidatus Nitrohelix</taxon>
    </lineage>
</organism>
<dbReference type="SUPFAM" id="SSF56935">
    <property type="entry name" value="Porins"/>
    <property type="match status" value="1"/>
</dbReference>